<dbReference type="AlphaFoldDB" id="A0A0G4HF67"/>
<reference evidence="2" key="1">
    <citation type="submission" date="2014-11" db="EMBL/GenBank/DDBJ databases">
        <authorList>
            <person name="Otto D Thomas"/>
            <person name="Naeem Raeece"/>
        </authorList>
    </citation>
    <scope>NUCLEOTIDE SEQUENCE</scope>
</reference>
<dbReference type="Gene3D" id="1.25.10.10">
    <property type="entry name" value="Leucine-rich Repeat Variant"/>
    <property type="match status" value="1"/>
</dbReference>
<name>A0A0G4HF67_9ALVE</name>
<accession>A0A0G4HF67</accession>
<dbReference type="InterPro" id="IPR016024">
    <property type="entry name" value="ARM-type_fold"/>
</dbReference>
<dbReference type="InterPro" id="IPR011989">
    <property type="entry name" value="ARM-like"/>
</dbReference>
<feature type="compositionally biased region" description="Basic and acidic residues" evidence="1">
    <location>
        <begin position="21"/>
        <end position="32"/>
    </location>
</feature>
<feature type="region of interest" description="Disordered" evidence="1">
    <location>
        <begin position="105"/>
        <end position="131"/>
    </location>
</feature>
<dbReference type="InterPro" id="IPR000225">
    <property type="entry name" value="Armadillo"/>
</dbReference>
<gene>
    <name evidence="2" type="ORF">Cvel_6571</name>
</gene>
<dbReference type="PhylomeDB" id="A0A0G4HF67"/>
<feature type="compositionally biased region" description="Polar residues" evidence="1">
    <location>
        <begin position="105"/>
        <end position="116"/>
    </location>
</feature>
<evidence type="ECO:0008006" key="3">
    <source>
        <dbReference type="Google" id="ProtNLM"/>
    </source>
</evidence>
<dbReference type="EMBL" id="CDMZ01002472">
    <property type="protein sequence ID" value="CEM42533.1"/>
    <property type="molecule type" value="Genomic_DNA"/>
</dbReference>
<feature type="region of interest" description="Disordered" evidence="1">
    <location>
        <begin position="1"/>
        <end position="45"/>
    </location>
</feature>
<sequence>MGNQCCATGRDTKVKQKAHDRHLQRSDSEYRSGMKSRYKSGQLRGGDDCERFDRAFETQDIREMVQLLNSNQKIDTLDEAMHPWASDPQTVGALAATHLAILASSDNDSSASQETQGSSGKKGGKKSKSYRNEIRKCGGIPPLVRYLQSQEVDRNEAAVVALSFLSVDSSVNCQIMYDNDALQLLQRHLLSKKEGMRAATASTLRNIYVLNMDTRREFLGGEALPHFLRLLDDPPNSEADGESPNFDTQFEALFNVEDLVTVDDQVVPEFAHILKQAGILKLLVALEKSEQQDEEVREFAAEMRDRIEAAVPSDTDRVAHN</sequence>
<proteinExistence type="predicted"/>
<dbReference type="SUPFAM" id="SSF48371">
    <property type="entry name" value="ARM repeat"/>
    <property type="match status" value="1"/>
</dbReference>
<organism evidence="2">
    <name type="scientific">Chromera velia CCMP2878</name>
    <dbReference type="NCBI Taxonomy" id="1169474"/>
    <lineage>
        <taxon>Eukaryota</taxon>
        <taxon>Sar</taxon>
        <taxon>Alveolata</taxon>
        <taxon>Colpodellida</taxon>
        <taxon>Chromeraceae</taxon>
        <taxon>Chromera</taxon>
    </lineage>
</organism>
<dbReference type="SMART" id="SM00185">
    <property type="entry name" value="ARM"/>
    <property type="match status" value="3"/>
</dbReference>
<evidence type="ECO:0000313" key="2">
    <source>
        <dbReference type="EMBL" id="CEM42533.1"/>
    </source>
</evidence>
<protein>
    <recommendedName>
        <fullName evidence="3">Nucleotide exchange factor Fes1 domain-containing protein</fullName>
    </recommendedName>
</protein>
<evidence type="ECO:0000256" key="1">
    <source>
        <dbReference type="SAM" id="MobiDB-lite"/>
    </source>
</evidence>
<dbReference type="VEuPathDB" id="CryptoDB:Cvel_6571"/>